<reference evidence="1" key="1">
    <citation type="submission" date="2023-11" db="EMBL/GenBank/DDBJ databases">
        <title>Gracilibacillus pellucida a moderately halophilic bacterium isolated from saline soil in Xinjiang province.</title>
        <authorList>
            <person name="Zhang Z."/>
            <person name="Tan F."/>
            <person name="Wang Y."/>
            <person name="Xia M."/>
        </authorList>
    </citation>
    <scope>NUCLEOTIDE SEQUENCE</scope>
    <source>
        <strain evidence="1">S3-1-1</strain>
    </source>
</reference>
<gene>
    <name evidence="1" type="ORF">SH601_03680</name>
</gene>
<dbReference type="EMBL" id="JAWZSR010000002">
    <property type="protein sequence ID" value="MDX8045078.1"/>
    <property type="molecule type" value="Genomic_DNA"/>
</dbReference>
<protein>
    <submittedName>
        <fullName evidence="1">Nuclease-related domain-containing protein</fullName>
    </submittedName>
</protein>
<sequence>MLKKPLLKTYELSIFETLQERLPFSKQASSYYHNLQLGYQGEKEWESLLQQQLNGYVIVLSDMRFEVGTSTFQVDSLLLTGDSLLLFDVKNFPGDYKYEERRWYKLPNKEINNPLLQLMKNETLMRQLLQQLDVNLPIESYDVFINPAFTLYQAPVSKHFIFPTQLDRFITSMNNRAPITKFHHDLAAQLMSLDIGAYPHPNIPTYEFTQLKKGLRCGECCKLSMEVVGRKSICRKCGKSEPNADALLRNIKEFRLLFPKEKLTTNVVYDWCGEGYSQKSIKRLLEANFKRVGTNKWVYYV</sequence>
<dbReference type="Proteomes" id="UP001277972">
    <property type="component" value="Unassembled WGS sequence"/>
</dbReference>
<name>A0ACC6M2E8_9BACI</name>
<keyword evidence="2" id="KW-1185">Reference proteome</keyword>
<accession>A0ACC6M2E8</accession>
<evidence type="ECO:0000313" key="2">
    <source>
        <dbReference type="Proteomes" id="UP001277972"/>
    </source>
</evidence>
<proteinExistence type="predicted"/>
<evidence type="ECO:0000313" key="1">
    <source>
        <dbReference type="EMBL" id="MDX8045078.1"/>
    </source>
</evidence>
<comment type="caution">
    <text evidence="1">The sequence shown here is derived from an EMBL/GenBank/DDBJ whole genome shotgun (WGS) entry which is preliminary data.</text>
</comment>
<organism evidence="1 2">
    <name type="scientific">Gracilibacillus pellucidus</name>
    <dbReference type="NCBI Taxonomy" id="3095368"/>
    <lineage>
        <taxon>Bacteria</taxon>
        <taxon>Bacillati</taxon>
        <taxon>Bacillota</taxon>
        <taxon>Bacilli</taxon>
        <taxon>Bacillales</taxon>
        <taxon>Bacillaceae</taxon>
        <taxon>Gracilibacillus</taxon>
    </lineage>
</organism>